<keyword evidence="1" id="KW-0547">Nucleotide-binding</keyword>
<gene>
    <name evidence="3" type="ORF">ILYODFUR_024485</name>
</gene>
<dbReference type="Gene3D" id="3.40.850.10">
    <property type="entry name" value="Kinesin motor domain"/>
    <property type="match status" value="1"/>
</dbReference>
<dbReference type="SUPFAM" id="SSF52540">
    <property type="entry name" value="P-loop containing nucleoside triphosphate hydrolases"/>
    <property type="match status" value="1"/>
</dbReference>
<dbReference type="InterPro" id="IPR027417">
    <property type="entry name" value="P-loop_NTPase"/>
</dbReference>
<evidence type="ECO:0008006" key="5">
    <source>
        <dbReference type="Google" id="ProtNLM"/>
    </source>
</evidence>
<dbReference type="EMBL" id="JAHRIQ010084003">
    <property type="protein sequence ID" value="MEQ2248961.1"/>
    <property type="molecule type" value="Genomic_DNA"/>
</dbReference>
<keyword evidence="4" id="KW-1185">Reference proteome</keyword>
<evidence type="ECO:0000256" key="1">
    <source>
        <dbReference type="ARBA" id="ARBA00022741"/>
    </source>
</evidence>
<sequence length="96" mass="10985">MGEPSLDDSNVKVAVRVRPMNRREKELNTKCVVEMSKNQTILHPAGANLGKADSRKILQYFLSGRLKIITKEGDFKQKQLTSPSIFFFILKYTKLK</sequence>
<dbReference type="Proteomes" id="UP001482620">
    <property type="component" value="Unassembled WGS sequence"/>
</dbReference>
<organism evidence="3 4">
    <name type="scientific">Ilyodon furcidens</name>
    <name type="common">goldbreast splitfin</name>
    <dbReference type="NCBI Taxonomy" id="33524"/>
    <lineage>
        <taxon>Eukaryota</taxon>
        <taxon>Metazoa</taxon>
        <taxon>Chordata</taxon>
        <taxon>Craniata</taxon>
        <taxon>Vertebrata</taxon>
        <taxon>Euteleostomi</taxon>
        <taxon>Actinopterygii</taxon>
        <taxon>Neopterygii</taxon>
        <taxon>Teleostei</taxon>
        <taxon>Neoteleostei</taxon>
        <taxon>Acanthomorphata</taxon>
        <taxon>Ovalentaria</taxon>
        <taxon>Atherinomorphae</taxon>
        <taxon>Cyprinodontiformes</taxon>
        <taxon>Goodeidae</taxon>
        <taxon>Ilyodon</taxon>
    </lineage>
</organism>
<comment type="caution">
    <text evidence="3">The sequence shown here is derived from an EMBL/GenBank/DDBJ whole genome shotgun (WGS) entry which is preliminary data.</text>
</comment>
<protein>
    <recommendedName>
        <fullName evidence="5">Kinesin motor domain-containing protein</fullName>
    </recommendedName>
</protein>
<name>A0ABV0UXJ2_9TELE</name>
<proteinExistence type="predicted"/>
<evidence type="ECO:0000313" key="4">
    <source>
        <dbReference type="Proteomes" id="UP001482620"/>
    </source>
</evidence>
<evidence type="ECO:0000256" key="2">
    <source>
        <dbReference type="ARBA" id="ARBA00022840"/>
    </source>
</evidence>
<accession>A0ABV0UXJ2</accession>
<dbReference type="InterPro" id="IPR036961">
    <property type="entry name" value="Kinesin_motor_dom_sf"/>
</dbReference>
<evidence type="ECO:0000313" key="3">
    <source>
        <dbReference type="EMBL" id="MEQ2248961.1"/>
    </source>
</evidence>
<reference evidence="3 4" key="1">
    <citation type="submission" date="2021-06" db="EMBL/GenBank/DDBJ databases">
        <authorList>
            <person name="Palmer J.M."/>
        </authorList>
    </citation>
    <scope>NUCLEOTIDE SEQUENCE [LARGE SCALE GENOMIC DNA]</scope>
    <source>
        <strain evidence="4">if_2019</strain>
        <tissue evidence="3">Muscle</tissue>
    </source>
</reference>
<keyword evidence="2" id="KW-0067">ATP-binding</keyword>